<dbReference type="InterPro" id="IPR011257">
    <property type="entry name" value="DNA_glycosylase"/>
</dbReference>
<feature type="region of interest" description="Disordered" evidence="1">
    <location>
        <begin position="1"/>
        <end position="119"/>
    </location>
</feature>
<accession>A0ABR1W511</accession>
<keyword evidence="4" id="KW-1185">Reference proteome</keyword>
<feature type="compositionally biased region" description="Acidic residues" evidence="1">
    <location>
        <begin position="69"/>
        <end position="80"/>
    </location>
</feature>
<dbReference type="InterPro" id="IPR023170">
    <property type="entry name" value="HhH_base_excis_C"/>
</dbReference>
<feature type="compositionally biased region" description="Polar residues" evidence="1">
    <location>
        <begin position="1"/>
        <end position="11"/>
    </location>
</feature>
<dbReference type="PANTHER" id="PTHR47203">
    <property type="match status" value="1"/>
</dbReference>
<protein>
    <submittedName>
        <fullName evidence="3">DNA glycosylase</fullName>
    </submittedName>
</protein>
<dbReference type="Gene3D" id="1.10.340.30">
    <property type="entry name" value="Hypothetical protein, domain 2"/>
    <property type="match status" value="1"/>
</dbReference>
<reference evidence="3 4" key="1">
    <citation type="submission" date="2023-01" db="EMBL/GenBank/DDBJ databases">
        <title>Analysis of 21 Apiospora genomes using comparative genomics revels a genus with tremendous synthesis potential of carbohydrate active enzymes and secondary metabolites.</title>
        <authorList>
            <person name="Sorensen T."/>
        </authorList>
    </citation>
    <scope>NUCLEOTIDE SEQUENCE [LARGE SCALE GENOMIC DNA]</scope>
    <source>
        <strain evidence="3 4">CBS 83171</strain>
    </source>
</reference>
<dbReference type="EMBL" id="JAQQWM010000002">
    <property type="protein sequence ID" value="KAK8078522.1"/>
    <property type="molecule type" value="Genomic_DNA"/>
</dbReference>
<feature type="compositionally biased region" description="Basic and acidic residues" evidence="1">
    <location>
        <begin position="23"/>
        <end position="48"/>
    </location>
</feature>
<feature type="domain" description="HhH-GPD" evidence="2">
    <location>
        <begin position="195"/>
        <end position="360"/>
    </location>
</feature>
<evidence type="ECO:0000259" key="2">
    <source>
        <dbReference type="SMART" id="SM00478"/>
    </source>
</evidence>
<evidence type="ECO:0000256" key="1">
    <source>
        <dbReference type="SAM" id="MobiDB-lite"/>
    </source>
</evidence>
<dbReference type="SMART" id="SM00478">
    <property type="entry name" value="ENDO3c"/>
    <property type="match status" value="1"/>
</dbReference>
<dbReference type="Pfam" id="PF00730">
    <property type="entry name" value="HhH-GPD"/>
    <property type="match status" value="1"/>
</dbReference>
<comment type="caution">
    <text evidence="3">The sequence shown here is derived from an EMBL/GenBank/DDBJ whole genome shotgun (WGS) entry which is preliminary data.</text>
</comment>
<dbReference type="Proteomes" id="UP001446871">
    <property type="component" value="Unassembled WGS sequence"/>
</dbReference>
<gene>
    <name evidence="3" type="ORF">PG996_004692</name>
</gene>
<dbReference type="InterPro" id="IPR003265">
    <property type="entry name" value="HhH-GPD_domain"/>
</dbReference>
<organism evidence="3 4">
    <name type="scientific">Apiospora saccharicola</name>
    <dbReference type="NCBI Taxonomy" id="335842"/>
    <lineage>
        <taxon>Eukaryota</taxon>
        <taxon>Fungi</taxon>
        <taxon>Dikarya</taxon>
        <taxon>Ascomycota</taxon>
        <taxon>Pezizomycotina</taxon>
        <taxon>Sordariomycetes</taxon>
        <taxon>Xylariomycetidae</taxon>
        <taxon>Amphisphaeriales</taxon>
        <taxon>Apiosporaceae</taxon>
        <taxon>Apiospora</taxon>
    </lineage>
</organism>
<name>A0ABR1W511_9PEZI</name>
<dbReference type="CDD" id="cd00056">
    <property type="entry name" value="ENDO3c"/>
    <property type="match status" value="1"/>
</dbReference>
<dbReference type="Gene3D" id="1.10.1670.10">
    <property type="entry name" value="Helix-hairpin-Helix base-excision DNA repair enzymes (C-terminal)"/>
    <property type="match status" value="1"/>
</dbReference>
<dbReference type="PANTHER" id="PTHR47203:SF1">
    <property type="entry name" value="HYPOTHETICAL BASE EXCISION DNA REPAIR PROTEIN (EUROFUNG)"/>
    <property type="match status" value="1"/>
</dbReference>
<sequence length="423" mass="46374">MARATASTTTVPLRRSGRNSSKVAKEEEQDVKIKPEAIESPRGVEKRIASASPTPGRRGSKRVKKEVKEEEDEDSPEDDEPPTKRRRAIKTESPHPSPSKKKKSSSTSTPKKSQDEKAAELQARKLKAYMQFANASPFPDFARPTPDECKLAHRILTSLHGAKTRPSEPITQAPANRAGCGDAPSVLDALVRTVLSQNTSDRNSSRAKLSMDQVYGGSDKWEAIVAGGQQKLEKTIQSGGLAANKSRTILRVLEQAHAKYGKYSLDHLFEKSDEDAMAEMLGFQGVGPKTASCVLLFCMRRESFAVDTHVYRLTGLLGWLPTKGGKVTCNREQAQAHLDARVPAEDKYGLHVLLIRHGKDCAECKAGGRSTGKCELRKAFRGAKVDGEVGEELKEEEIEHVKEEVDGVETDRDAVANTIEMMS</sequence>
<proteinExistence type="predicted"/>
<evidence type="ECO:0000313" key="3">
    <source>
        <dbReference type="EMBL" id="KAK8078522.1"/>
    </source>
</evidence>
<evidence type="ECO:0000313" key="4">
    <source>
        <dbReference type="Proteomes" id="UP001446871"/>
    </source>
</evidence>
<dbReference type="SUPFAM" id="SSF48150">
    <property type="entry name" value="DNA-glycosylase"/>
    <property type="match status" value="1"/>
</dbReference>